<organism evidence="1 2">
    <name type="scientific">Paenibacillus alvei</name>
    <name type="common">Bacillus alvei</name>
    <dbReference type="NCBI Taxonomy" id="44250"/>
    <lineage>
        <taxon>Bacteria</taxon>
        <taxon>Bacillati</taxon>
        <taxon>Bacillota</taxon>
        <taxon>Bacilli</taxon>
        <taxon>Bacillales</taxon>
        <taxon>Paenibacillaceae</taxon>
        <taxon>Paenibacillus</taxon>
    </lineage>
</organism>
<reference evidence="1 2" key="1">
    <citation type="submission" date="2022-05" db="EMBL/GenBank/DDBJ databases">
        <title>Genome Sequencing of Bee-Associated Microbes.</title>
        <authorList>
            <person name="Dunlap C."/>
        </authorList>
    </citation>
    <scope>NUCLEOTIDE SEQUENCE [LARGE SCALE GENOMIC DNA]</scope>
    <source>
        <strain evidence="1 2">NRRL B-04010</strain>
    </source>
</reference>
<dbReference type="EMBL" id="JAMDNP010000049">
    <property type="protein sequence ID" value="MCY9763152.1"/>
    <property type="molecule type" value="Genomic_DNA"/>
</dbReference>
<dbReference type="Proteomes" id="UP001527181">
    <property type="component" value="Unassembled WGS sequence"/>
</dbReference>
<keyword evidence="2" id="KW-1185">Reference proteome</keyword>
<gene>
    <name evidence="1" type="ORF">M5X12_21705</name>
</gene>
<dbReference type="GeneID" id="94492156"/>
<accession>A0ABT4H3A2</accession>
<evidence type="ECO:0000313" key="1">
    <source>
        <dbReference type="EMBL" id="MCY9763152.1"/>
    </source>
</evidence>
<proteinExistence type="predicted"/>
<dbReference type="RefSeq" id="WP_005551962.1">
    <property type="nucleotide sequence ID" value="NZ_JAMDLX010000026.1"/>
</dbReference>
<comment type="caution">
    <text evidence="1">The sequence shown here is derived from an EMBL/GenBank/DDBJ whole genome shotgun (WGS) entry which is preliminary data.</text>
</comment>
<evidence type="ECO:0000313" key="2">
    <source>
        <dbReference type="Proteomes" id="UP001527181"/>
    </source>
</evidence>
<protein>
    <submittedName>
        <fullName evidence="1">Uncharacterized protein</fullName>
    </submittedName>
</protein>
<name>A0ABT4H3A2_PAEAL</name>
<sequence>MKLEIVNGVAVNLDLVIQFLNGASDVESEEGTYTFELIEQGDFIQVSIEYLTDIGSEYVFRKGYTRTGFSLSKLLQDLKGHNLDFIEEWLCETFLLTN</sequence>